<dbReference type="Gene3D" id="4.10.1000.10">
    <property type="entry name" value="Zinc finger, CCCH-type"/>
    <property type="match status" value="1"/>
</dbReference>
<dbReference type="InterPro" id="IPR013899">
    <property type="entry name" value="DUF1771"/>
</dbReference>
<feature type="compositionally biased region" description="Polar residues" evidence="2">
    <location>
        <begin position="308"/>
        <end position="318"/>
    </location>
</feature>
<feature type="region of interest" description="Disordered" evidence="2">
    <location>
        <begin position="1"/>
        <end position="26"/>
    </location>
</feature>
<dbReference type="Proteomes" id="UP000002630">
    <property type="component" value="Linkage Group LG25"/>
</dbReference>
<gene>
    <name evidence="4" type="ORF">Esi_0178_0044</name>
</gene>
<dbReference type="STRING" id="2880.D7FNC2"/>
<evidence type="ECO:0000313" key="4">
    <source>
        <dbReference type="EMBL" id="CBJ30179.1"/>
    </source>
</evidence>
<accession>D7FNC2</accession>
<feature type="domain" description="C3H1-type" evidence="3">
    <location>
        <begin position="213"/>
        <end position="241"/>
    </location>
</feature>
<feature type="compositionally biased region" description="Basic and acidic residues" evidence="2">
    <location>
        <begin position="343"/>
        <end position="352"/>
    </location>
</feature>
<dbReference type="OrthoDB" id="3247158at2759"/>
<evidence type="ECO:0000259" key="3">
    <source>
        <dbReference type="PROSITE" id="PS50103"/>
    </source>
</evidence>
<reference evidence="4 5" key="1">
    <citation type="journal article" date="2010" name="Nature">
        <title>The Ectocarpus genome and the independent evolution of multicellularity in brown algae.</title>
        <authorList>
            <person name="Cock J.M."/>
            <person name="Sterck L."/>
            <person name="Rouze P."/>
            <person name="Scornet D."/>
            <person name="Allen A.E."/>
            <person name="Amoutzias G."/>
            <person name="Anthouard V."/>
            <person name="Artiguenave F."/>
            <person name="Aury J.M."/>
            <person name="Badger J.H."/>
            <person name="Beszteri B."/>
            <person name="Billiau K."/>
            <person name="Bonnet E."/>
            <person name="Bothwell J.H."/>
            <person name="Bowler C."/>
            <person name="Boyen C."/>
            <person name="Brownlee C."/>
            <person name="Carrano C.J."/>
            <person name="Charrier B."/>
            <person name="Cho G.Y."/>
            <person name="Coelho S.M."/>
            <person name="Collen J."/>
            <person name="Corre E."/>
            <person name="Da Silva C."/>
            <person name="Delage L."/>
            <person name="Delaroque N."/>
            <person name="Dittami S.M."/>
            <person name="Doulbeau S."/>
            <person name="Elias M."/>
            <person name="Farnham G."/>
            <person name="Gachon C.M."/>
            <person name="Gschloessl B."/>
            <person name="Heesch S."/>
            <person name="Jabbari K."/>
            <person name="Jubin C."/>
            <person name="Kawai H."/>
            <person name="Kimura K."/>
            <person name="Kloareg B."/>
            <person name="Kupper F.C."/>
            <person name="Lang D."/>
            <person name="Le Bail A."/>
            <person name="Leblanc C."/>
            <person name="Lerouge P."/>
            <person name="Lohr M."/>
            <person name="Lopez P.J."/>
            <person name="Martens C."/>
            <person name="Maumus F."/>
            <person name="Michel G."/>
            <person name="Miranda-Saavedra D."/>
            <person name="Morales J."/>
            <person name="Moreau H."/>
            <person name="Motomura T."/>
            <person name="Nagasato C."/>
            <person name="Napoli C.A."/>
            <person name="Nelson D.R."/>
            <person name="Nyvall-Collen P."/>
            <person name="Peters A.F."/>
            <person name="Pommier C."/>
            <person name="Potin P."/>
            <person name="Poulain J."/>
            <person name="Quesneville H."/>
            <person name="Read B."/>
            <person name="Rensing S.A."/>
            <person name="Ritter A."/>
            <person name="Rousvoal S."/>
            <person name="Samanta M."/>
            <person name="Samson G."/>
            <person name="Schroeder D.C."/>
            <person name="Segurens B."/>
            <person name="Strittmatter M."/>
            <person name="Tonon T."/>
            <person name="Tregear J.W."/>
            <person name="Valentin K."/>
            <person name="von Dassow P."/>
            <person name="Yamagishi T."/>
            <person name="Van de Peer Y."/>
            <person name="Wincker P."/>
        </authorList>
    </citation>
    <scope>NUCLEOTIDE SEQUENCE [LARGE SCALE GENOMIC DNA]</scope>
    <source>
        <strain evidence="5">Ec32 / CCAP1310/4</strain>
    </source>
</reference>
<name>D7FNC2_ECTSI</name>
<keyword evidence="1" id="KW-0862">Zinc</keyword>
<evidence type="ECO:0000256" key="1">
    <source>
        <dbReference type="PROSITE-ProRule" id="PRU00723"/>
    </source>
</evidence>
<dbReference type="InterPro" id="IPR000571">
    <property type="entry name" value="Znf_CCCH"/>
</dbReference>
<dbReference type="SMART" id="SM01162">
    <property type="entry name" value="DUF1771"/>
    <property type="match status" value="1"/>
</dbReference>
<dbReference type="PANTHER" id="PTHR46651">
    <property type="entry name" value="POLYADENYLATE-BINDING PROTEIN-INTERACTING PROTEIN 7"/>
    <property type="match status" value="1"/>
</dbReference>
<dbReference type="PROSITE" id="PS50103">
    <property type="entry name" value="ZF_C3H1"/>
    <property type="match status" value="1"/>
</dbReference>
<keyword evidence="5" id="KW-1185">Reference proteome</keyword>
<protein>
    <recommendedName>
        <fullName evidence="3">C3H1-type domain-containing protein</fullName>
    </recommendedName>
</protein>
<dbReference type="EMBL" id="FN649750">
    <property type="protein sequence ID" value="CBJ30179.1"/>
    <property type="molecule type" value="Genomic_DNA"/>
</dbReference>
<dbReference type="Pfam" id="PF08590">
    <property type="entry name" value="DUF1771"/>
    <property type="match status" value="1"/>
</dbReference>
<feature type="region of interest" description="Disordered" evidence="2">
    <location>
        <begin position="251"/>
        <end position="318"/>
    </location>
</feature>
<dbReference type="InterPro" id="IPR053242">
    <property type="entry name" value="PAM2-like_domain"/>
</dbReference>
<organism evidence="4 5">
    <name type="scientific">Ectocarpus siliculosus</name>
    <name type="common">Brown alga</name>
    <name type="synonym">Conferva siliculosa</name>
    <dbReference type="NCBI Taxonomy" id="2880"/>
    <lineage>
        <taxon>Eukaryota</taxon>
        <taxon>Sar</taxon>
        <taxon>Stramenopiles</taxon>
        <taxon>Ochrophyta</taxon>
        <taxon>PX clade</taxon>
        <taxon>Phaeophyceae</taxon>
        <taxon>Ectocarpales</taxon>
        <taxon>Ectocarpaceae</taxon>
        <taxon>Ectocarpus</taxon>
    </lineage>
</organism>
<feature type="region of interest" description="Disordered" evidence="2">
    <location>
        <begin position="334"/>
        <end position="442"/>
    </location>
</feature>
<dbReference type="AlphaFoldDB" id="D7FNC2"/>
<dbReference type="GO" id="GO:0008270">
    <property type="term" value="F:zinc ion binding"/>
    <property type="evidence" value="ECO:0007669"/>
    <property type="project" value="UniProtKB-KW"/>
</dbReference>
<evidence type="ECO:0000256" key="2">
    <source>
        <dbReference type="SAM" id="MobiDB-lite"/>
    </source>
</evidence>
<keyword evidence="1" id="KW-0863">Zinc-finger</keyword>
<dbReference type="PANTHER" id="PTHR46651:SF1">
    <property type="entry name" value="SMALL MUTS RELATED FAMILY PROTEIN"/>
    <property type="match status" value="1"/>
</dbReference>
<proteinExistence type="predicted"/>
<dbReference type="eggNOG" id="KOG2401">
    <property type="taxonomic scope" value="Eukaryota"/>
</dbReference>
<feature type="compositionally biased region" description="Basic and acidic residues" evidence="2">
    <location>
        <begin position="359"/>
        <end position="368"/>
    </location>
</feature>
<evidence type="ECO:0000313" key="5">
    <source>
        <dbReference type="Proteomes" id="UP000002630"/>
    </source>
</evidence>
<feature type="compositionally biased region" description="Basic residues" evidence="2">
    <location>
        <begin position="380"/>
        <end position="394"/>
    </location>
</feature>
<feature type="compositionally biased region" description="Low complexity" evidence="2">
    <location>
        <begin position="16"/>
        <end position="26"/>
    </location>
</feature>
<feature type="zinc finger region" description="C3H1-type" evidence="1">
    <location>
        <begin position="213"/>
        <end position="241"/>
    </location>
</feature>
<dbReference type="InParanoid" id="D7FNC2"/>
<keyword evidence="1" id="KW-0479">Metal-binding</keyword>
<dbReference type="EMBL" id="FN648275">
    <property type="protein sequence ID" value="CBJ30179.1"/>
    <property type="molecule type" value="Genomic_DNA"/>
</dbReference>
<sequence>MEAAGRSAERFGPGGDAAAAAAAADDSGVFHETDDISDILNVGLGGLPTLSASGQLSILSASAQEFKPGGHGDAILPLPAGDPSHAGSVEHEAWHGESAWEEGELTAVSPSEEVQLYDGKGQEEGTGQDQDAYYAEVQLEAEVLEVLAEGFSDCSPESLQVALAKSDWNLDRASAAVLLALQIACDASLAVKPCRHLLLDGECRRSDCTFSHDFATTPCRYWLQGCCVNSSDDCYFMHDLVVPDEAAGFSPPDCEPGITAEESGGGGGSSSDERQLSGVDQFPSLPSTATRLSPPIDGDMVGTEGSAPYQTPSSTKNGVSGVALDTIAAVAAPSDAGVSGPRIGDDSPATEREEAEEGWNEKKDDKDVLLAAVSAPKGQQRGRGRKGGRGRKTRFTAVNLQALLKPGSPHAKTSTPENAFHPREMSSGIAQQDGGGGSSLSAEPGISFADVVGSSSCPAGSANGLGRAAAVACPSPYAWRRAVGDDRYPPAVVGGGGEWVSTGDAVGKQYQQAREDAAELARARNKFFTSATEAFRRGDGLLARDLARRGRELNFRMKEKHQQAAEYIFGARNPGDQVCSTFDNARRQR</sequence>